<keyword evidence="4" id="KW-0949">S-adenosyl-L-methionine</keyword>
<keyword evidence="3" id="KW-0808">Transferase</keyword>
<protein>
    <recommendedName>
        <fullName evidence="1">site-specific DNA-methyltransferase (adenine-specific)</fullName>
        <ecNumber evidence="1">2.1.1.72</ecNumber>
    </recommendedName>
</protein>
<keyword evidence="2" id="KW-0489">Methyltransferase</keyword>
<dbReference type="OrthoDB" id="9784823at2"/>
<gene>
    <name evidence="8" type="ORF">EFW17_01580</name>
</gene>
<dbReference type="PANTHER" id="PTHR42933">
    <property type="entry name" value="SLR6095 PROTEIN"/>
    <property type="match status" value="1"/>
</dbReference>
<dbReference type="InterPro" id="IPR051537">
    <property type="entry name" value="DNA_Adenine_Mtase"/>
</dbReference>
<dbReference type="GO" id="GO:0003677">
    <property type="term" value="F:DNA binding"/>
    <property type="evidence" value="ECO:0007669"/>
    <property type="project" value="InterPro"/>
</dbReference>
<dbReference type="GO" id="GO:0032259">
    <property type="term" value="P:methylation"/>
    <property type="evidence" value="ECO:0007669"/>
    <property type="project" value="UniProtKB-KW"/>
</dbReference>
<accession>A0A3N0EI13</accession>
<dbReference type="PANTHER" id="PTHR42933:SF3">
    <property type="entry name" value="TYPE I RESTRICTION ENZYME MJAVIII METHYLASE SUBUNIT"/>
    <property type="match status" value="1"/>
</dbReference>
<dbReference type="EMBL" id="RJMB01000001">
    <property type="protein sequence ID" value="RNL87530.1"/>
    <property type="molecule type" value="Genomic_DNA"/>
</dbReference>
<dbReference type="GO" id="GO:0008170">
    <property type="term" value="F:N-methyltransferase activity"/>
    <property type="evidence" value="ECO:0007669"/>
    <property type="project" value="InterPro"/>
</dbReference>
<evidence type="ECO:0000256" key="4">
    <source>
        <dbReference type="ARBA" id="ARBA00022691"/>
    </source>
</evidence>
<evidence type="ECO:0000313" key="8">
    <source>
        <dbReference type="EMBL" id="RNL87530.1"/>
    </source>
</evidence>
<feature type="domain" description="DNA methylase adenine-specific" evidence="7">
    <location>
        <begin position="132"/>
        <end position="435"/>
    </location>
</feature>
<evidence type="ECO:0000256" key="5">
    <source>
        <dbReference type="ARBA" id="ARBA00022747"/>
    </source>
</evidence>
<organism evidence="8 9">
    <name type="scientific">Halostreptopolyspora alba</name>
    <dbReference type="NCBI Taxonomy" id="2487137"/>
    <lineage>
        <taxon>Bacteria</taxon>
        <taxon>Bacillati</taxon>
        <taxon>Actinomycetota</taxon>
        <taxon>Actinomycetes</taxon>
        <taxon>Streptosporangiales</taxon>
        <taxon>Nocardiopsidaceae</taxon>
        <taxon>Halostreptopolyspora</taxon>
    </lineage>
</organism>
<dbReference type="SUPFAM" id="SSF53335">
    <property type="entry name" value="S-adenosyl-L-methionine-dependent methyltransferases"/>
    <property type="match status" value="1"/>
</dbReference>
<dbReference type="PRINTS" id="PR00507">
    <property type="entry name" value="N12N6MTFRASE"/>
</dbReference>
<dbReference type="Gene3D" id="3.40.50.150">
    <property type="entry name" value="Vaccinia Virus protein VP39"/>
    <property type="match status" value="1"/>
</dbReference>
<dbReference type="InterPro" id="IPR029063">
    <property type="entry name" value="SAM-dependent_MTases_sf"/>
</dbReference>
<comment type="caution">
    <text evidence="8">The sequence shown here is derived from an EMBL/GenBank/DDBJ whole genome shotgun (WGS) entry which is preliminary data.</text>
</comment>
<dbReference type="Pfam" id="PF02384">
    <property type="entry name" value="N6_Mtase"/>
    <property type="match status" value="1"/>
</dbReference>
<evidence type="ECO:0000259" key="7">
    <source>
        <dbReference type="Pfam" id="PF02384"/>
    </source>
</evidence>
<dbReference type="EC" id="2.1.1.72" evidence="1"/>
<evidence type="ECO:0000256" key="1">
    <source>
        <dbReference type="ARBA" id="ARBA00011900"/>
    </source>
</evidence>
<comment type="catalytic activity">
    <reaction evidence="6">
        <text>a 2'-deoxyadenosine in DNA + S-adenosyl-L-methionine = an N(6)-methyl-2'-deoxyadenosine in DNA + S-adenosyl-L-homocysteine + H(+)</text>
        <dbReference type="Rhea" id="RHEA:15197"/>
        <dbReference type="Rhea" id="RHEA-COMP:12418"/>
        <dbReference type="Rhea" id="RHEA-COMP:12419"/>
        <dbReference type="ChEBI" id="CHEBI:15378"/>
        <dbReference type="ChEBI" id="CHEBI:57856"/>
        <dbReference type="ChEBI" id="CHEBI:59789"/>
        <dbReference type="ChEBI" id="CHEBI:90615"/>
        <dbReference type="ChEBI" id="CHEBI:90616"/>
        <dbReference type="EC" id="2.1.1.72"/>
    </reaction>
</comment>
<dbReference type="GO" id="GO:0009007">
    <property type="term" value="F:site-specific DNA-methyltransferase (adenine-specific) activity"/>
    <property type="evidence" value="ECO:0007669"/>
    <property type="project" value="UniProtKB-EC"/>
</dbReference>
<dbReference type="AlphaFoldDB" id="A0A3N0EI13"/>
<evidence type="ECO:0000256" key="2">
    <source>
        <dbReference type="ARBA" id="ARBA00022603"/>
    </source>
</evidence>
<dbReference type="InterPro" id="IPR003356">
    <property type="entry name" value="DNA_methylase_A-5"/>
</dbReference>
<dbReference type="Proteomes" id="UP000269198">
    <property type="component" value="Unassembled WGS sequence"/>
</dbReference>
<sequence>MPQHTSKAMGDELLKAAEALDTGSSAGTAAAAVSGVLLLKWADVSKARGCLRERWELWEARVWPQIVETTPKQLGGLLNAELRRLLDGNASTNGLFSGLDYQRDYRGVRLGELVTVIDDLAPEDSDVWTDGTLGRAYNRFLGRLTERAGAKTLAEFVTPRSVNELIVRLGDLRERVSVYDPFAGSGGILAQAVELIQDMGHGVRQVDIAGQELNHATFSLAATNLLLHGTEPDIRVGDTLSAPQHTRPGGHLRTYDRVLTNPPFSMRYRQEDVALSEQRMRYGWSPQGHADLMLLQHALASVSPEGRAVVVLPHGPLFRATERDLRRGLVEDGRIEAVIGIGANVFYGTGLPACLIVLRGRDRPPLLPEGRVLFVDAAQEVTTGRTQNRLEPRHIEKIARVCERGVEVAGFSRAVPPAEIAERDFNLNIGWYVQPPWEAGGLLDVQAALYGGVPRSEVEANTGLFHAFGMDPVSLFADRDETYLDFRSEGLNRTAEEIWERSEATAAEFDSRIQRMWHDVGSDLHEKAQGGRVLAARSELLERFLAHLRPHAPLDEYELCGAFADWWAENVETLQRLGGISASAEADRCLDGLKQSLRAHLTKVLSARRRQLVATFHKLGDRYAVSLSELQRRSEEASTRMNDRLAQLGFRHPVD</sequence>
<dbReference type="GO" id="GO:0009307">
    <property type="term" value="P:DNA restriction-modification system"/>
    <property type="evidence" value="ECO:0007669"/>
    <property type="project" value="UniProtKB-KW"/>
</dbReference>
<keyword evidence="9" id="KW-1185">Reference proteome</keyword>
<name>A0A3N0EI13_9ACTN</name>
<evidence type="ECO:0000256" key="3">
    <source>
        <dbReference type="ARBA" id="ARBA00022679"/>
    </source>
</evidence>
<dbReference type="RefSeq" id="WP_123199395.1">
    <property type="nucleotide sequence ID" value="NZ_RJMB01000001.1"/>
</dbReference>
<evidence type="ECO:0000313" key="9">
    <source>
        <dbReference type="Proteomes" id="UP000269198"/>
    </source>
</evidence>
<evidence type="ECO:0000256" key="6">
    <source>
        <dbReference type="ARBA" id="ARBA00047942"/>
    </source>
</evidence>
<keyword evidence="5" id="KW-0680">Restriction system</keyword>
<reference evidence="8 9" key="1">
    <citation type="submission" date="2018-11" db="EMBL/GenBank/DDBJ databases">
        <title>The genome draft of YIM 96095.</title>
        <authorList>
            <person name="Tang S.-K."/>
            <person name="Chunyu W.-X."/>
            <person name="Feng Y.-Z."/>
        </authorList>
    </citation>
    <scope>NUCLEOTIDE SEQUENCE [LARGE SCALE GENOMIC DNA]</scope>
    <source>
        <strain evidence="8 9">YIM 96095</strain>
    </source>
</reference>
<proteinExistence type="predicted"/>